<organism evidence="2 3">
    <name type="scientific">Thalassospira permensis NBRC 106175</name>
    <dbReference type="NCBI Taxonomy" id="1353532"/>
    <lineage>
        <taxon>Bacteria</taxon>
        <taxon>Pseudomonadati</taxon>
        <taxon>Pseudomonadota</taxon>
        <taxon>Alphaproteobacteria</taxon>
        <taxon>Rhodospirillales</taxon>
        <taxon>Thalassospiraceae</taxon>
        <taxon>Thalassospira</taxon>
    </lineage>
</organism>
<dbReference type="InterPro" id="IPR009327">
    <property type="entry name" value="Cupin_DUF985"/>
</dbReference>
<accession>A0ABR4TLC1</accession>
<keyword evidence="3" id="KW-1185">Reference proteome</keyword>
<dbReference type="Pfam" id="PF06172">
    <property type="entry name" value="Cupin_5"/>
    <property type="match status" value="1"/>
</dbReference>
<dbReference type="Gene3D" id="2.60.120.10">
    <property type="entry name" value="Jelly Rolls"/>
    <property type="match status" value="1"/>
</dbReference>
<evidence type="ECO:0000259" key="1">
    <source>
        <dbReference type="Pfam" id="PF06172"/>
    </source>
</evidence>
<dbReference type="SUPFAM" id="SSF51182">
    <property type="entry name" value="RmlC-like cupins"/>
    <property type="match status" value="1"/>
</dbReference>
<dbReference type="PANTHER" id="PTHR33387:SF3">
    <property type="entry name" value="DUF985 DOMAIN-CONTAINING PROTEIN"/>
    <property type="match status" value="1"/>
</dbReference>
<evidence type="ECO:0000313" key="2">
    <source>
        <dbReference type="EMBL" id="KEO54621.1"/>
    </source>
</evidence>
<dbReference type="CDD" id="cd06121">
    <property type="entry name" value="cupin_YML079wp"/>
    <property type="match status" value="1"/>
</dbReference>
<gene>
    <name evidence="2" type="ORF">SMB34_20750</name>
</gene>
<dbReference type="EMBL" id="AUNC01000032">
    <property type="protein sequence ID" value="KEO54621.1"/>
    <property type="molecule type" value="Genomic_DNA"/>
</dbReference>
<dbReference type="InterPro" id="IPR039935">
    <property type="entry name" value="YML079W-like"/>
</dbReference>
<evidence type="ECO:0000313" key="3">
    <source>
        <dbReference type="Proteomes" id="UP000027463"/>
    </source>
</evidence>
<name>A0ABR4TLC1_9PROT</name>
<dbReference type="InterPro" id="IPR011051">
    <property type="entry name" value="RmlC_Cupin_sf"/>
</dbReference>
<reference evidence="2 3" key="1">
    <citation type="submission" date="2013-07" db="EMBL/GenBank/DDBJ databases">
        <title>Thalassospira permensis NBRC 106175 Genome Sequencing.</title>
        <authorList>
            <person name="Lai Q."/>
            <person name="Shao Z."/>
        </authorList>
    </citation>
    <scope>NUCLEOTIDE SEQUENCE [LARGE SCALE GENOMIC DNA]</scope>
    <source>
        <strain evidence="2 3">NBRC 106175</strain>
    </source>
</reference>
<protein>
    <recommendedName>
        <fullName evidence="1">DUF985 domain-containing protein</fullName>
    </recommendedName>
</protein>
<comment type="caution">
    <text evidence="2">The sequence shown here is derived from an EMBL/GenBank/DDBJ whole genome shotgun (WGS) entry which is preliminary data.</text>
</comment>
<dbReference type="PANTHER" id="PTHR33387">
    <property type="entry name" value="RMLC-LIKE JELLY ROLL FOLD PROTEIN"/>
    <property type="match status" value="1"/>
</dbReference>
<dbReference type="InterPro" id="IPR014710">
    <property type="entry name" value="RmlC-like_jellyroll"/>
</dbReference>
<proteinExistence type="predicted"/>
<sequence length="181" mass="19814">MMVGHHPPHAGKCAMSRDITIDQLIEKLGLQPHPEGGFYAETFRALETCNPGNRYLGVRSTGTAIYYLLTPDTFSGMHILTSDEIFHHYLGDPVEQLQLYADGSHRLVEIGNDLLAGQKPQMIVPKNVWQGARLKQGGKFALLGCTVAPGFDFADFAMGKRADLSSKWPAAATMIAALTRD</sequence>
<feature type="domain" description="DUF985" evidence="1">
    <location>
        <begin position="23"/>
        <end position="158"/>
    </location>
</feature>
<dbReference type="Proteomes" id="UP000027463">
    <property type="component" value="Unassembled WGS sequence"/>
</dbReference>